<dbReference type="SUPFAM" id="SSF48264">
    <property type="entry name" value="Cytochrome P450"/>
    <property type="match status" value="1"/>
</dbReference>
<dbReference type="PROSITE" id="PS00086">
    <property type="entry name" value="CYTOCHROME_P450"/>
    <property type="match status" value="1"/>
</dbReference>
<dbReference type="GO" id="GO:0005506">
    <property type="term" value="F:iron ion binding"/>
    <property type="evidence" value="ECO:0007669"/>
    <property type="project" value="InterPro"/>
</dbReference>
<dbReference type="InterPro" id="IPR002401">
    <property type="entry name" value="Cyt_P450_E_grp-I"/>
</dbReference>
<dbReference type="GO" id="GO:0016705">
    <property type="term" value="F:oxidoreductase activity, acting on paired donors, with incorporation or reduction of molecular oxygen"/>
    <property type="evidence" value="ECO:0007669"/>
    <property type="project" value="InterPro"/>
</dbReference>
<feature type="transmembrane region" description="Helical" evidence="9">
    <location>
        <begin position="6"/>
        <end position="27"/>
    </location>
</feature>
<evidence type="ECO:0000256" key="6">
    <source>
        <dbReference type="ARBA" id="ARBA00043906"/>
    </source>
</evidence>
<proteinExistence type="inferred from homology"/>
<feature type="binding site" description="axial binding residue" evidence="7">
    <location>
        <position position="220"/>
    </location>
    <ligand>
        <name>heme</name>
        <dbReference type="ChEBI" id="CHEBI:30413"/>
    </ligand>
    <ligandPart>
        <name>Fe</name>
        <dbReference type="ChEBI" id="CHEBI:18248"/>
    </ligandPart>
</feature>
<dbReference type="Pfam" id="PF00067">
    <property type="entry name" value="p450"/>
    <property type="match status" value="1"/>
</dbReference>
<evidence type="ECO:0000256" key="5">
    <source>
        <dbReference type="ARBA" id="ARBA00023004"/>
    </source>
</evidence>
<evidence type="ECO:0000256" key="8">
    <source>
        <dbReference type="RuleBase" id="RU000461"/>
    </source>
</evidence>
<dbReference type="PANTHER" id="PTHR24302:SF15">
    <property type="entry name" value="FATTY-ACID PEROXYGENASE"/>
    <property type="match status" value="1"/>
</dbReference>
<evidence type="ECO:0000256" key="7">
    <source>
        <dbReference type="PIRSR" id="PIRSR602401-1"/>
    </source>
</evidence>
<dbReference type="InterPro" id="IPR050705">
    <property type="entry name" value="Cytochrome_P450_3A"/>
</dbReference>
<evidence type="ECO:0000313" key="10">
    <source>
        <dbReference type="EMBL" id="CAF1295808.1"/>
    </source>
</evidence>
<keyword evidence="4 8" id="KW-0560">Oxidoreductase</keyword>
<comment type="function">
    <text evidence="6">Cytochromes P450 are a group of heme-thiolate monooxygenases. They oxidize a variety of structurally unrelated compounds, including steroids, fatty acids, and xenobiotics.</text>
</comment>
<keyword evidence="9" id="KW-0812">Transmembrane</keyword>
<dbReference type="Gene3D" id="1.10.630.10">
    <property type="entry name" value="Cytochrome P450"/>
    <property type="match status" value="1"/>
</dbReference>
<keyword evidence="5 7" id="KW-0408">Iron</keyword>
<sequence length="276" mass="31647">MTYFLTGDSITLTLLVLLILIFAYYTYNLRTNNIFRRLGMPGPAPIPFLGETYNIIRKGLIKNDIDLVHKYGKIIGQAVIFLVAGYETTSILMSCFFYVMATEPVIQEKVYEEICQELGDDEVTHEKLNQLPYLDMVISETLRMYPPGIRFDRVASCDYQLGNYHIPKGSIINVSVYPIHHDPNVWPDPEKFIPERFLPAEKAKRHPMTYLPFGDGPRNCIGMRFALLEAKLGIAKALRVVEFQKCEKTQVPLQLGKLEIVNSKNGIWVRVVRRSQ</sequence>
<dbReference type="InterPro" id="IPR036396">
    <property type="entry name" value="Cyt_P450_sf"/>
</dbReference>
<dbReference type="InterPro" id="IPR001128">
    <property type="entry name" value="Cyt_P450"/>
</dbReference>
<dbReference type="AlphaFoldDB" id="A0A815D4D9"/>
<evidence type="ECO:0008006" key="12">
    <source>
        <dbReference type="Google" id="ProtNLM"/>
    </source>
</evidence>
<dbReference type="InterPro" id="IPR017972">
    <property type="entry name" value="Cyt_P450_CS"/>
</dbReference>
<dbReference type="PRINTS" id="PR00463">
    <property type="entry name" value="EP450I"/>
</dbReference>
<evidence type="ECO:0000256" key="4">
    <source>
        <dbReference type="ARBA" id="ARBA00023002"/>
    </source>
</evidence>
<dbReference type="OrthoDB" id="1470350at2759"/>
<keyword evidence="3 7" id="KW-0479">Metal-binding</keyword>
<comment type="cofactor">
    <cofactor evidence="7">
        <name>heme</name>
        <dbReference type="ChEBI" id="CHEBI:30413"/>
    </cofactor>
</comment>
<comment type="similarity">
    <text evidence="1 8">Belongs to the cytochrome P450 family.</text>
</comment>
<dbReference type="Proteomes" id="UP000663882">
    <property type="component" value="Unassembled WGS sequence"/>
</dbReference>
<dbReference type="GO" id="GO:0008395">
    <property type="term" value="F:steroid hydroxylase activity"/>
    <property type="evidence" value="ECO:0007669"/>
    <property type="project" value="TreeGrafter"/>
</dbReference>
<keyword evidence="9" id="KW-0472">Membrane</keyword>
<evidence type="ECO:0000256" key="3">
    <source>
        <dbReference type="ARBA" id="ARBA00022723"/>
    </source>
</evidence>
<reference evidence="10" key="1">
    <citation type="submission" date="2021-02" db="EMBL/GenBank/DDBJ databases">
        <authorList>
            <person name="Nowell W R."/>
        </authorList>
    </citation>
    <scope>NUCLEOTIDE SEQUENCE</scope>
</reference>
<keyword evidence="9" id="KW-1133">Transmembrane helix</keyword>
<comment type="caution">
    <text evidence="10">The sequence shown here is derived from an EMBL/GenBank/DDBJ whole genome shotgun (WGS) entry which is preliminary data.</text>
</comment>
<dbReference type="EMBL" id="CAJNOO010002771">
    <property type="protein sequence ID" value="CAF1295808.1"/>
    <property type="molecule type" value="Genomic_DNA"/>
</dbReference>
<evidence type="ECO:0000313" key="11">
    <source>
        <dbReference type="Proteomes" id="UP000663882"/>
    </source>
</evidence>
<organism evidence="10 11">
    <name type="scientific">Rotaria sordida</name>
    <dbReference type="NCBI Taxonomy" id="392033"/>
    <lineage>
        <taxon>Eukaryota</taxon>
        <taxon>Metazoa</taxon>
        <taxon>Spiralia</taxon>
        <taxon>Gnathifera</taxon>
        <taxon>Rotifera</taxon>
        <taxon>Eurotatoria</taxon>
        <taxon>Bdelloidea</taxon>
        <taxon>Philodinida</taxon>
        <taxon>Philodinidae</taxon>
        <taxon>Rotaria</taxon>
    </lineage>
</organism>
<feature type="transmembrane region" description="Helical" evidence="9">
    <location>
        <begin position="79"/>
        <end position="101"/>
    </location>
</feature>
<evidence type="ECO:0000256" key="2">
    <source>
        <dbReference type="ARBA" id="ARBA00022617"/>
    </source>
</evidence>
<keyword evidence="8" id="KW-0503">Monooxygenase</keyword>
<protein>
    <recommendedName>
        <fullName evidence="12">Cytochrome P450</fullName>
    </recommendedName>
</protein>
<dbReference type="GO" id="GO:0020037">
    <property type="term" value="F:heme binding"/>
    <property type="evidence" value="ECO:0007669"/>
    <property type="project" value="InterPro"/>
</dbReference>
<keyword evidence="2 7" id="KW-0349">Heme</keyword>
<gene>
    <name evidence="10" type="ORF">RFH988_LOCUS29451</name>
</gene>
<accession>A0A815D4D9</accession>
<name>A0A815D4D9_9BILA</name>
<evidence type="ECO:0000256" key="9">
    <source>
        <dbReference type="SAM" id="Phobius"/>
    </source>
</evidence>
<dbReference type="PANTHER" id="PTHR24302">
    <property type="entry name" value="CYTOCHROME P450 FAMILY 3"/>
    <property type="match status" value="1"/>
</dbReference>
<dbReference type="PRINTS" id="PR00385">
    <property type="entry name" value="P450"/>
</dbReference>
<evidence type="ECO:0000256" key="1">
    <source>
        <dbReference type="ARBA" id="ARBA00010617"/>
    </source>
</evidence>